<proteinExistence type="predicted"/>
<feature type="region of interest" description="Disordered" evidence="1">
    <location>
        <begin position="39"/>
        <end position="63"/>
    </location>
</feature>
<dbReference type="RefSeq" id="WP_176907560.1">
    <property type="nucleotide sequence ID" value="NZ_JABKAU010000007.1"/>
</dbReference>
<evidence type="ECO:0000313" key="4">
    <source>
        <dbReference type="Proteomes" id="UP000565521"/>
    </source>
</evidence>
<keyword evidence="4" id="KW-1185">Reference proteome</keyword>
<dbReference type="EMBL" id="JABKAU010000007">
    <property type="protein sequence ID" value="NVO30653.1"/>
    <property type="molecule type" value="Genomic_DNA"/>
</dbReference>
<feature type="domain" description="Secretion system C-terminal sorting" evidence="2">
    <location>
        <begin position="677"/>
        <end position="750"/>
    </location>
</feature>
<evidence type="ECO:0000313" key="3">
    <source>
        <dbReference type="EMBL" id="NVO30653.1"/>
    </source>
</evidence>
<reference evidence="3 4" key="1">
    <citation type="submission" date="2020-05" db="EMBL/GenBank/DDBJ databases">
        <title>Hymenobacter terrestris sp. nov. and Hymenobacter lapidiphilus sp. nov., isolated from regoliths in Antarctica.</title>
        <authorList>
            <person name="Sedlacek I."/>
            <person name="Pantucek R."/>
            <person name="Zeman M."/>
            <person name="Holochova P."/>
            <person name="Kralova S."/>
            <person name="Stankova E."/>
            <person name="Sedo O."/>
            <person name="Micenkova L."/>
            <person name="Svec P."/>
            <person name="Gupta V."/>
            <person name="Sood U."/>
            <person name="Korpole U.S."/>
            <person name="Lal R."/>
        </authorList>
    </citation>
    <scope>NUCLEOTIDE SEQUENCE [LARGE SCALE GENOMIC DNA]</scope>
    <source>
        <strain evidence="3 4">P5342</strain>
    </source>
</reference>
<dbReference type="Pfam" id="PF18962">
    <property type="entry name" value="Por_Secre_tail"/>
    <property type="match status" value="1"/>
</dbReference>
<dbReference type="AlphaFoldDB" id="A0A7Y7PMR3"/>
<comment type="caution">
    <text evidence="3">The sequence shown here is derived from an EMBL/GenBank/DDBJ whole genome shotgun (WGS) entry which is preliminary data.</text>
</comment>
<sequence length="755" mass="79693">MLALFVSLGSSNDAWAQAGVSSSFLDVRATTTTATATTTYYGTDSEDPASGNPAFDPTSTNPPTGATRNLGLFDLATGELRITSATLNVFTIGSSNNAVSGKLFYRAYLNGTASLPAYTVVDLANISRAGNSSFRTTSFSTAPTTTGGNILTGLLSGGTYQLEVYFRADGTGNSFPLINQNAQSTTPGPFRAEFSVVPPAVTPANALTVWNGSVSTDWTNPANWSNGVPNQLADALIPFERNESTGANQIPRFPALNDITERYAVRNLTVDAVSFTNRGLIRVTNGVLRIYGDLLNGANGILATADAIPTQGGTTFQSATISFEGGDQTFDQGRFANVNIAGTGIKSLTGLLELPGGTIRFLPTNPADGVLLRTTKFVNGQRDQPVVSTLGQEVVDLGELGRISAVVGEKETNTSFILGLTKASNIPQMGVPQSFGNIGLIVTTGNDGAGRFAITRSIGPFFVGRGSSAASQSVKRSYGVSVGNPNIDINATISFAYNDSDQNTGGMSINELNGNSEPELEIFRTTDSGASFTNLGGTANVASNTVTTAGVRSINTITLASRLNPLPVSLISFAALRSGNNVNLTWATATEVNNRDFAIQISEDGKTFRTLGIVVSKAQDGSTTVRQEYRFTDSETGKKALRYYRLLQTDRDGKQSYSSIQVVNFNVKSDQAGLSAYPNPFDAELKLNLQVKTAGDTRIVLLDTNGRVVSQQLITLPIGISTFPLNGIESLKSGLYFVQATMADGTQVTTRVVKK</sequence>
<dbReference type="NCBIfam" id="TIGR04183">
    <property type="entry name" value="Por_Secre_tail"/>
    <property type="match status" value="1"/>
</dbReference>
<dbReference type="Gene3D" id="2.60.120.260">
    <property type="entry name" value="Galactose-binding domain-like"/>
    <property type="match status" value="1"/>
</dbReference>
<evidence type="ECO:0000259" key="2">
    <source>
        <dbReference type="Pfam" id="PF18962"/>
    </source>
</evidence>
<dbReference type="InterPro" id="IPR026444">
    <property type="entry name" value="Secre_tail"/>
</dbReference>
<protein>
    <submittedName>
        <fullName evidence="3">T9SS type A sorting domain-containing protein</fullName>
    </submittedName>
</protein>
<gene>
    <name evidence="3" type="ORF">HW554_05505</name>
</gene>
<dbReference type="Proteomes" id="UP000565521">
    <property type="component" value="Unassembled WGS sequence"/>
</dbReference>
<evidence type="ECO:0000256" key="1">
    <source>
        <dbReference type="SAM" id="MobiDB-lite"/>
    </source>
</evidence>
<name>A0A7Y7PMR3_9BACT</name>
<organism evidence="3 4">
    <name type="scientific">Hymenobacter lapidiphilus</name>
    <dbReference type="NCBI Taxonomy" id="2608003"/>
    <lineage>
        <taxon>Bacteria</taxon>
        <taxon>Pseudomonadati</taxon>
        <taxon>Bacteroidota</taxon>
        <taxon>Cytophagia</taxon>
        <taxon>Cytophagales</taxon>
        <taxon>Hymenobacteraceae</taxon>
        <taxon>Hymenobacter</taxon>
    </lineage>
</organism>
<accession>A0A7Y7PMR3</accession>